<dbReference type="GO" id="GO:0016020">
    <property type="term" value="C:membrane"/>
    <property type="evidence" value="ECO:0007669"/>
    <property type="project" value="TreeGrafter"/>
</dbReference>
<evidence type="ECO:0000313" key="4">
    <source>
        <dbReference type="EMBL" id="MBK6264423.1"/>
    </source>
</evidence>
<evidence type="ECO:0000256" key="2">
    <source>
        <dbReference type="SAM" id="Phobius"/>
    </source>
</evidence>
<keyword evidence="2" id="KW-0472">Membrane</keyword>
<gene>
    <name evidence="4" type="ORF">JKA74_05190</name>
</gene>
<reference evidence="4" key="1">
    <citation type="submission" date="2021-01" db="EMBL/GenBank/DDBJ databases">
        <title>Marivirga aurantiaca sp. nov., isolated from intertidal surface sediments.</title>
        <authorList>
            <person name="Zhang M."/>
        </authorList>
    </citation>
    <scope>NUCLEOTIDE SEQUENCE</scope>
    <source>
        <strain evidence="4">S37H4</strain>
    </source>
</reference>
<proteinExistence type="predicted"/>
<dbReference type="Proteomes" id="UP000611723">
    <property type="component" value="Unassembled WGS sequence"/>
</dbReference>
<dbReference type="InterPro" id="IPR000073">
    <property type="entry name" value="AB_hydrolase_1"/>
</dbReference>
<protein>
    <submittedName>
        <fullName evidence="4">Alpha/beta hydrolase</fullName>
    </submittedName>
</protein>
<dbReference type="EMBL" id="JAEQBW010000001">
    <property type="protein sequence ID" value="MBK6264423.1"/>
    <property type="molecule type" value="Genomic_DNA"/>
</dbReference>
<keyword evidence="2" id="KW-1133">Transmembrane helix</keyword>
<evidence type="ECO:0000259" key="3">
    <source>
        <dbReference type="Pfam" id="PF12697"/>
    </source>
</evidence>
<dbReference type="RefSeq" id="WP_201430085.1">
    <property type="nucleotide sequence ID" value="NZ_JAEQBW010000001.1"/>
</dbReference>
<feature type="domain" description="AB hydrolase-1" evidence="3">
    <location>
        <begin position="84"/>
        <end position="283"/>
    </location>
</feature>
<dbReference type="PANTHER" id="PTHR43798">
    <property type="entry name" value="MONOACYLGLYCEROL LIPASE"/>
    <property type="match status" value="1"/>
</dbReference>
<dbReference type="InterPro" id="IPR050266">
    <property type="entry name" value="AB_hydrolase_sf"/>
</dbReference>
<name>A0A934WWK8_9BACT</name>
<dbReference type="PANTHER" id="PTHR43798:SF31">
    <property type="entry name" value="AB HYDROLASE SUPERFAMILY PROTEIN YCLE"/>
    <property type="match status" value="1"/>
</dbReference>
<keyword evidence="1 4" id="KW-0378">Hydrolase</keyword>
<feature type="transmembrane region" description="Helical" evidence="2">
    <location>
        <begin position="7"/>
        <end position="26"/>
    </location>
</feature>
<evidence type="ECO:0000256" key="1">
    <source>
        <dbReference type="ARBA" id="ARBA00022801"/>
    </source>
</evidence>
<evidence type="ECO:0000313" key="5">
    <source>
        <dbReference type="Proteomes" id="UP000611723"/>
    </source>
</evidence>
<dbReference type="GO" id="GO:0016787">
    <property type="term" value="F:hydrolase activity"/>
    <property type="evidence" value="ECO:0007669"/>
    <property type="project" value="UniProtKB-KW"/>
</dbReference>
<dbReference type="Gene3D" id="3.40.50.1820">
    <property type="entry name" value="alpha/beta hydrolase"/>
    <property type="match status" value="1"/>
</dbReference>
<keyword evidence="2" id="KW-0812">Transmembrane</keyword>
<dbReference type="AlphaFoldDB" id="A0A934WWK8"/>
<accession>A0A934WWK8</accession>
<dbReference type="SUPFAM" id="SSF53474">
    <property type="entry name" value="alpha/beta-Hydrolases"/>
    <property type="match status" value="1"/>
</dbReference>
<comment type="caution">
    <text evidence="4">The sequence shown here is derived from an EMBL/GenBank/DDBJ whole genome shotgun (WGS) entry which is preliminary data.</text>
</comment>
<organism evidence="4 5">
    <name type="scientific">Marivirga aurantiaca</name>
    <dbReference type="NCBI Taxonomy" id="2802615"/>
    <lineage>
        <taxon>Bacteria</taxon>
        <taxon>Pseudomonadati</taxon>
        <taxon>Bacteroidota</taxon>
        <taxon>Cytophagia</taxon>
        <taxon>Cytophagales</taxon>
        <taxon>Marivirgaceae</taxon>
        <taxon>Marivirga</taxon>
    </lineage>
</organism>
<sequence length="330" mass="37103">MKSLYKKIILVILSLIIILIAVFLMGPKIKEPEFSEDIPTVETDLNKLDEWVQAKEIMAGEIKPDNEARIVWQDSTPSKTEYALVYLHGFGASHKEGFPVNLNLADSLDANLYLARLKGHGLVAENAFEGITAEKYMQSALEALAIGQQLGEKVILMGTSTGGAQALYMASQFPEKVHALILYSPYIELRDNKNAELVIGPWGKQITKWTLGGEISTTERPDSVAAYWSTFYHVDGYYSLFSMIDITMRNETFNAIDCPVFLAYYYKNETEQDNVVSVEAMNEMFAQLNSNNKKKIAFPETGDHVIASSLRSKDWRSVQDSSWAFLKELN</sequence>
<dbReference type="InterPro" id="IPR029058">
    <property type="entry name" value="AB_hydrolase_fold"/>
</dbReference>
<keyword evidence="5" id="KW-1185">Reference proteome</keyword>
<dbReference type="Pfam" id="PF12697">
    <property type="entry name" value="Abhydrolase_6"/>
    <property type="match status" value="1"/>
</dbReference>